<evidence type="ECO:0000256" key="2">
    <source>
        <dbReference type="SAM" id="SignalP"/>
    </source>
</evidence>
<evidence type="ECO:0000313" key="3">
    <source>
        <dbReference type="EMBL" id="KAK5848605.1"/>
    </source>
</evidence>
<keyword evidence="4" id="KW-1185">Reference proteome</keyword>
<proteinExistence type="predicted"/>
<feature type="transmembrane region" description="Helical" evidence="1">
    <location>
        <begin position="310"/>
        <end position="332"/>
    </location>
</feature>
<reference evidence="3 4" key="2">
    <citation type="journal article" date="2023" name="Mol. Biol. Evol.">
        <title>Genomics of Secondarily Temperate Adaptation in the Only Non-Antarctic Icefish.</title>
        <authorList>
            <person name="Rivera-Colon A.G."/>
            <person name="Rayamajhi N."/>
            <person name="Minhas B.F."/>
            <person name="Madrigal G."/>
            <person name="Bilyk K.T."/>
            <person name="Yoon V."/>
            <person name="Hune M."/>
            <person name="Gregory S."/>
            <person name="Cheng C.H.C."/>
            <person name="Catchen J.M."/>
        </authorList>
    </citation>
    <scope>NUCLEOTIDE SEQUENCE [LARGE SCALE GENOMIC DNA]</scope>
    <source>
        <strain evidence="3">JMC-PN-2008</strain>
    </source>
</reference>
<feature type="signal peptide" evidence="2">
    <location>
        <begin position="1"/>
        <end position="24"/>
    </location>
</feature>
<keyword evidence="1" id="KW-0812">Transmembrane</keyword>
<accession>A0AAN7WWM5</accession>
<evidence type="ECO:0000313" key="4">
    <source>
        <dbReference type="Proteomes" id="UP001346869"/>
    </source>
</evidence>
<dbReference type="Proteomes" id="UP001346869">
    <property type="component" value="Unassembled WGS sequence"/>
</dbReference>
<feature type="chain" id="PRO_5042876822" evidence="2">
    <location>
        <begin position="25"/>
        <end position="393"/>
    </location>
</feature>
<keyword evidence="1" id="KW-0472">Membrane</keyword>
<sequence>MPSTRELYACLTFTAMMVVYHCKADPPPPPENLTFKWLDPFFVSVSWLDPRGLKNGEFKYKFCRKGDEIGTKCRIDRNFTDRCFTEHSDSDNCTFEVWTVGSGSCDSKNESERREIKIQKIRAKLEEKKCIVYPDGMNCSWNSPRKQRFNFSYGTCEHSKTVPLKPLTTCDQPYSGAKRSGCYLKDNKRDFNMCIYVETEAGLSTFKPEFVIPPPELSITEGPGVLQLDLEHLKIGWCYWNYTVCYTRCNKPEVCESIISDGKALNITYDKDCLYQFRSRAEPTEACKTITSNFSKVVAYGSNKTRYEPLTVVAIVIPIILSACIILSCYCFRKHSAIICPVIPDPSAIFKEMMINGNKEHKTSGKLYTPVPEPIEPCIVTLVAENGDLQQNS</sequence>
<keyword evidence="2" id="KW-0732">Signal</keyword>
<gene>
    <name evidence="3" type="ORF">PBY51_006204</name>
</gene>
<dbReference type="EMBL" id="JAUZQC010000025">
    <property type="protein sequence ID" value="KAK5848605.1"/>
    <property type="molecule type" value="Genomic_DNA"/>
</dbReference>
<organism evidence="3 4">
    <name type="scientific">Eleginops maclovinus</name>
    <name type="common">Patagonian blennie</name>
    <name type="synonym">Eleginus maclovinus</name>
    <dbReference type="NCBI Taxonomy" id="56733"/>
    <lineage>
        <taxon>Eukaryota</taxon>
        <taxon>Metazoa</taxon>
        <taxon>Chordata</taxon>
        <taxon>Craniata</taxon>
        <taxon>Vertebrata</taxon>
        <taxon>Euteleostomi</taxon>
        <taxon>Actinopterygii</taxon>
        <taxon>Neopterygii</taxon>
        <taxon>Teleostei</taxon>
        <taxon>Neoteleostei</taxon>
        <taxon>Acanthomorphata</taxon>
        <taxon>Eupercaria</taxon>
        <taxon>Perciformes</taxon>
        <taxon>Notothenioidei</taxon>
        <taxon>Eleginopidae</taxon>
        <taxon>Eleginops</taxon>
    </lineage>
</organism>
<comment type="caution">
    <text evidence="3">The sequence shown here is derived from an EMBL/GenBank/DDBJ whole genome shotgun (WGS) entry which is preliminary data.</text>
</comment>
<dbReference type="AlphaFoldDB" id="A0AAN7WWM5"/>
<reference evidence="3 4" key="1">
    <citation type="journal article" date="2023" name="Genes (Basel)">
        <title>Chromosome-Level Genome Assembly and Circadian Gene Repertoire of the Patagonia Blennie Eleginops maclovinus-The Closest Ancestral Proxy of Antarctic Cryonotothenioids.</title>
        <authorList>
            <person name="Cheng C.C."/>
            <person name="Rivera-Colon A.G."/>
            <person name="Minhas B.F."/>
            <person name="Wilson L."/>
            <person name="Rayamajhi N."/>
            <person name="Vargas-Chacoff L."/>
            <person name="Catchen J.M."/>
        </authorList>
    </citation>
    <scope>NUCLEOTIDE SEQUENCE [LARGE SCALE GENOMIC DNA]</scope>
    <source>
        <strain evidence="3">JMC-PN-2008</strain>
    </source>
</reference>
<protein>
    <submittedName>
        <fullName evidence="3">Uncharacterized protein</fullName>
    </submittedName>
</protein>
<name>A0AAN7WWM5_ELEMC</name>
<keyword evidence="1" id="KW-1133">Transmembrane helix</keyword>
<evidence type="ECO:0000256" key="1">
    <source>
        <dbReference type="SAM" id="Phobius"/>
    </source>
</evidence>